<keyword evidence="1" id="KW-1133">Transmembrane helix</keyword>
<evidence type="ECO:0000313" key="3">
    <source>
        <dbReference type="Proteomes" id="UP000448292"/>
    </source>
</evidence>
<protein>
    <submittedName>
        <fullName evidence="2">Uncharacterized protein</fullName>
    </submittedName>
</protein>
<name>A0A7M3MEG5_9BACT</name>
<dbReference type="Proteomes" id="UP000448292">
    <property type="component" value="Unassembled WGS sequence"/>
</dbReference>
<dbReference type="OrthoDB" id="9948753at2"/>
<feature type="transmembrane region" description="Helical" evidence="1">
    <location>
        <begin position="65"/>
        <end position="83"/>
    </location>
</feature>
<dbReference type="EMBL" id="QMIE01000009">
    <property type="protein sequence ID" value="TVM16848.1"/>
    <property type="molecule type" value="Genomic_DNA"/>
</dbReference>
<keyword evidence="3" id="KW-1185">Reference proteome</keyword>
<dbReference type="RefSeq" id="WP_144303190.1">
    <property type="nucleotide sequence ID" value="NZ_QMIE01000009.1"/>
</dbReference>
<evidence type="ECO:0000256" key="1">
    <source>
        <dbReference type="SAM" id="Phobius"/>
    </source>
</evidence>
<reference evidence="2 3" key="1">
    <citation type="submission" date="2018-06" db="EMBL/GenBank/DDBJ databases">
        <title>Complete genome of Desulfovibrio indonesiensis P37SLT.</title>
        <authorList>
            <person name="Crispim J.S."/>
            <person name="Vidigal P.M.P."/>
            <person name="Silva L.C.F."/>
            <person name="Laguardia C.N."/>
            <person name="Araujo L.C."/>
            <person name="Dias R.S."/>
            <person name="Sousa M.P."/>
            <person name="Paula S.O."/>
            <person name="Silva C."/>
        </authorList>
    </citation>
    <scope>NUCLEOTIDE SEQUENCE [LARGE SCALE GENOMIC DNA]</scope>
    <source>
        <strain evidence="2 3">P37SLT</strain>
    </source>
</reference>
<accession>A0A7M3MEG5</accession>
<evidence type="ECO:0000313" key="2">
    <source>
        <dbReference type="EMBL" id="TVM16848.1"/>
    </source>
</evidence>
<dbReference type="AlphaFoldDB" id="A0A7M3MEG5"/>
<sequence length="88" mass="9486">MSRTRLFFLGMFVAVVGFGGMWWGQHYIESHPGIVLGDAILGVFNVESELPFEARIALFFKDSGAIIGVVGLVVAAVAFVLTGKKGRL</sequence>
<keyword evidence="1" id="KW-0472">Membrane</keyword>
<comment type="caution">
    <text evidence="2">The sequence shown here is derived from an EMBL/GenBank/DDBJ whole genome shotgun (WGS) entry which is preliminary data.</text>
</comment>
<proteinExistence type="predicted"/>
<feature type="transmembrane region" description="Helical" evidence="1">
    <location>
        <begin position="7"/>
        <end position="24"/>
    </location>
</feature>
<keyword evidence="1" id="KW-0812">Transmembrane</keyword>
<organism evidence="2 3">
    <name type="scientific">Oceanidesulfovibrio indonesiensis</name>
    <dbReference type="NCBI Taxonomy" id="54767"/>
    <lineage>
        <taxon>Bacteria</taxon>
        <taxon>Pseudomonadati</taxon>
        <taxon>Thermodesulfobacteriota</taxon>
        <taxon>Desulfovibrionia</taxon>
        <taxon>Desulfovibrionales</taxon>
        <taxon>Desulfovibrionaceae</taxon>
        <taxon>Oceanidesulfovibrio</taxon>
    </lineage>
</organism>
<gene>
    <name evidence="2" type="ORF">DPQ33_10560</name>
</gene>